<dbReference type="PANTHER" id="PTHR35145:SF1">
    <property type="entry name" value="CYTOPLASMIC PROTEIN"/>
    <property type="match status" value="1"/>
</dbReference>
<keyword evidence="1" id="KW-0238">DNA-binding</keyword>
<reference evidence="2" key="1">
    <citation type="journal article" date="2019" name="Int. J. Syst. Evol. Microbiol.">
        <title>The Global Catalogue of Microorganisms (GCM) 10K type strain sequencing project: providing services to taxonomists for standard genome sequencing and annotation.</title>
        <authorList>
            <consortium name="The Broad Institute Genomics Platform"/>
            <consortium name="The Broad Institute Genome Sequencing Center for Infectious Disease"/>
            <person name="Wu L."/>
            <person name="Ma J."/>
        </authorList>
    </citation>
    <scope>NUCLEOTIDE SEQUENCE [LARGE SCALE GENOMIC DNA]</scope>
    <source>
        <strain evidence="2">JCM 19134</strain>
    </source>
</reference>
<keyword evidence="2" id="KW-1185">Reference proteome</keyword>
<dbReference type="Proteomes" id="UP001409585">
    <property type="component" value="Unassembled WGS sequence"/>
</dbReference>
<dbReference type="Gene3D" id="3.90.1150.30">
    <property type="match status" value="1"/>
</dbReference>
<evidence type="ECO:0000313" key="1">
    <source>
        <dbReference type="EMBL" id="GAA4943074.1"/>
    </source>
</evidence>
<accession>A0AAV3U3W0</accession>
<gene>
    <name evidence="1" type="ORF">GCM10025791_22170</name>
</gene>
<dbReference type="SUPFAM" id="SSF142906">
    <property type="entry name" value="YjbR-like"/>
    <property type="match status" value="1"/>
</dbReference>
<comment type="caution">
    <text evidence="1">The sequence shown here is derived from an EMBL/GenBank/DDBJ whole genome shotgun (WGS) entry which is preliminary data.</text>
</comment>
<organism evidence="1 2">
    <name type="scientific">Halioxenophilus aromaticivorans</name>
    <dbReference type="NCBI Taxonomy" id="1306992"/>
    <lineage>
        <taxon>Bacteria</taxon>
        <taxon>Pseudomonadati</taxon>
        <taxon>Pseudomonadota</taxon>
        <taxon>Gammaproteobacteria</taxon>
        <taxon>Alteromonadales</taxon>
        <taxon>Alteromonadaceae</taxon>
        <taxon>Halioxenophilus</taxon>
    </lineage>
</organism>
<dbReference type="AlphaFoldDB" id="A0AAV3U3W0"/>
<dbReference type="InterPro" id="IPR038056">
    <property type="entry name" value="YjbR-like_sf"/>
</dbReference>
<proteinExistence type="predicted"/>
<dbReference type="InterPro" id="IPR007351">
    <property type="entry name" value="YjbR"/>
</dbReference>
<protein>
    <submittedName>
        <fullName evidence="1">MmcQ/YjbR family DNA-binding protein</fullName>
    </submittedName>
</protein>
<dbReference type="PANTHER" id="PTHR35145">
    <property type="entry name" value="CYTOPLASMIC PROTEIN-RELATED"/>
    <property type="match status" value="1"/>
</dbReference>
<dbReference type="Pfam" id="PF04237">
    <property type="entry name" value="YjbR"/>
    <property type="match status" value="1"/>
</dbReference>
<name>A0AAV3U3W0_9ALTE</name>
<evidence type="ECO:0000313" key="2">
    <source>
        <dbReference type="Proteomes" id="UP001409585"/>
    </source>
</evidence>
<dbReference type="RefSeq" id="WP_345421652.1">
    <property type="nucleotide sequence ID" value="NZ_AP031496.1"/>
</dbReference>
<dbReference type="EMBL" id="BAABLX010000016">
    <property type="protein sequence ID" value="GAA4943074.1"/>
    <property type="molecule type" value="Genomic_DNA"/>
</dbReference>
<dbReference type="GO" id="GO:0003677">
    <property type="term" value="F:DNA binding"/>
    <property type="evidence" value="ECO:0007669"/>
    <property type="project" value="UniProtKB-KW"/>
</dbReference>
<dbReference type="InterPro" id="IPR058532">
    <property type="entry name" value="YjbR/MT2646/Rv2570-like"/>
</dbReference>
<sequence length="146" mass="16502">MNRTEAKHYCQTKPEATMEYPFGPEVAVYKIRGKVFALIPEAKQTAEKNSPVKGASMPKDLSHSISLKCDPDRAQALRDIYPAISGGYHLNKKHWNTILFDGSVPTSEIESQIDHSYSLVFYGLKVADRKAIMLRYDAQVLRLDSR</sequence>